<protein>
    <recommendedName>
        <fullName evidence="4">DUF4129 domain-containing protein</fullName>
    </recommendedName>
</protein>
<name>A0ABV0B7E4_9SPHN</name>
<accession>A0ABV0B7E4</accession>
<evidence type="ECO:0000256" key="1">
    <source>
        <dbReference type="SAM" id="Phobius"/>
    </source>
</evidence>
<evidence type="ECO:0000313" key="2">
    <source>
        <dbReference type="EMBL" id="MEN3746456.1"/>
    </source>
</evidence>
<keyword evidence="3" id="KW-1185">Reference proteome</keyword>
<keyword evidence="1" id="KW-0472">Membrane</keyword>
<dbReference type="EMBL" id="JBDIZK010000002">
    <property type="protein sequence ID" value="MEN3746456.1"/>
    <property type="molecule type" value="Genomic_DNA"/>
</dbReference>
<dbReference type="RefSeq" id="WP_346245455.1">
    <property type="nucleotide sequence ID" value="NZ_JBDIZK010000002.1"/>
</dbReference>
<keyword evidence="1" id="KW-0812">Transmembrane</keyword>
<organism evidence="2 3">
    <name type="scientific">Sphingomonas rustica</name>
    <dbReference type="NCBI Taxonomy" id="3103142"/>
    <lineage>
        <taxon>Bacteria</taxon>
        <taxon>Pseudomonadati</taxon>
        <taxon>Pseudomonadota</taxon>
        <taxon>Alphaproteobacteria</taxon>
        <taxon>Sphingomonadales</taxon>
        <taxon>Sphingomonadaceae</taxon>
        <taxon>Sphingomonas</taxon>
    </lineage>
</organism>
<dbReference type="Proteomes" id="UP001427805">
    <property type="component" value="Unassembled WGS sequence"/>
</dbReference>
<reference evidence="2 3" key="1">
    <citation type="submission" date="2024-05" db="EMBL/GenBank/DDBJ databases">
        <title>Sphingomonas sp. HF-S3 16S ribosomal RNA gene Genome sequencing and assembly.</title>
        <authorList>
            <person name="Lee H."/>
        </authorList>
    </citation>
    <scope>NUCLEOTIDE SEQUENCE [LARGE SCALE GENOMIC DNA]</scope>
    <source>
        <strain evidence="2 3">HF-S3</strain>
    </source>
</reference>
<gene>
    <name evidence="2" type="ORF">TPR58_04695</name>
</gene>
<keyword evidence="1" id="KW-1133">Transmembrane helix</keyword>
<evidence type="ECO:0008006" key="4">
    <source>
        <dbReference type="Google" id="ProtNLM"/>
    </source>
</evidence>
<proteinExistence type="predicted"/>
<evidence type="ECO:0000313" key="3">
    <source>
        <dbReference type="Proteomes" id="UP001427805"/>
    </source>
</evidence>
<feature type="transmembrane region" description="Helical" evidence="1">
    <location>
        <begin position="58"/>
        <end position="76"/>
    </location>
</feature>
<comment type="caution">
    <text evidence="2">The sequence shown here is derived from an EMBL/GenBank/DDBJ whole genome shotgun (WGS) entry which is preliminary data.</text>
</comment>
<sequence>MANSASTANGIAEAHQRLLANRDIQFDLPPPPQVQAPPVRGSSPWLDWIGTIGSSAGWLMWVAIGLFAALILFVIVRSLIRNRSQREAPAIVKYDLAEWRPEEKQARALLADADALAAEGRYEEAARLLLHRSLDDIRKRKPKLLKPALTSREIGLIDGLPSPVRSTFQVMAGAVERSLFAGRQLSREAWEEARAAYDAFALKGSWA</sequence>